<gene>
    <name evidence="2" type="ORF">A7A78_11680</name>
</gene>
<keyword evidence="3" id="KW-1185">Reference proteome</keyword>
<evidence type="ECO:0000256" key="1">
    <source>
        <dbReference type="SAM" id="Phobius"/>
    </source>
</evidence>
<feature type="transmembrane region" description="Helical" evidence="1">
    <location>
        <begin position="90"/>
        <end position="107"/>
    </location>
</feature>
<dbReference type="Proteomes" id="UP000077552">
    <property type="component" value="Unassembled WGS sequence"/>
</dbReference>
<organism evidence="2 3">
    <name type="scientific">Aequorivita soesokkakensis</name>
    <dbReference type="NCBI Taxonomy" id="1385699"/>
    <lineage>
        <taxon>Bacteria</taxon>
        <taxon>Pseudomonadati</taxon>
        <taxon>Bacteroidota</taxon>
        <taxon>Flavobacteriia</taxon>
        <taxon>Flavobacteriales</taxon>
        <taxon>Flavobacteriaceae</taxon>
        <taxon>Aequorivita</taxon>
    </lineage>
</organism>
<feature type="transmembrane region" description="Helical" evidence="1">
    <location>
        <begin position="57"/>
        <end position="84"/>
    </location>
</feature>
<name>A0A1A9LF78_9FLAO</name>
<dbReference type="Pfam" id="PF06170">
    <property type="entry name" value="DUF983"/>
    <property type="match status" value="1"/>
</dbReference>
<dbReference type="RefSeq" id="WP_068761583.1">
    <property type="nucleotide sequence ID" value="NZ_LXIE01000011.1"/>
</dbReference>
<reference evidence="2 3" key="1">
    <citation type="submission" date="2016-05" db="EMBL/GenBank/DDBJ databases">
        <title>Genome sequencing of Vitellibacter soesokkakensis RSSK-12.</title>
        <authorList>
            <person name="Thevarajoo S."/>
            <person name="Selvaratnam C."/>
            <person name="Goh K.M."/>
            <person name="Chan K.-G."/>
            <person name="Chong C.S."/>
        </authorList>
    </citation>
    <scope>NUCLEOTIDE SEQUENCE [LARGE SCALE GENOMIC DNA]</scope>
    <source>
        <strain evidence="2 3">RSSK-12</strain>
    </source>
</reference>
<keyword evidence="1" id="KW-1133">Transmembrane helix</keyword>
<accession>A0A1A9LF78</accession>
<evidence type="ECO:0008006" key="4">
    <source>
        <dbReference type="Google" id="ProtNLM"/>
    </source>
</evidence>
<dbReference type="AlphaFoldDB" id="A0A1A9LF78"/>
<keyword evidence="1" id="KW-0812">Transmembrane</keyword>
<evidence type="ECO:0000313" key="3">
    <source>
        <dbReference type="Proteomes" id="UP000077552"/>
    </source>
</evidence>
<comment type="caution">
    <text evidence="2">The sequence shown here is derived from an EMBL/GenBank/DDBJ whole genome shotgun (WGS) entry which is preliminary data.</text>
</comment>
<keyword evidence="1" id="KW-0472">Membrane</keyword>
<dbReference type="OrthoDB" id="9790326at2"/>
<protein>
    <recommendedName>
        <fullName evidence="4">DUF983 domain-containing protein</fullName>
    </recommendedName>
</protein>
<dbReference type="STRING" id="1385699.A7A78_11680"/>
<dbReference type="EMBL" id="LXIE01000011">
    <property type="protein sequence ID" value="OAD91737.1"/>
    <property type="molecule type" value="Genomic_DNA"/>
</dbReference>
<sequence>MQFLKGTKLYSIFTSKCPVCHKGDMYLENNPYKISKLMEMHDHCSHCGKKFKIEPSFFFGAMYVSYGVGVAIAVAAFIISYFFIGLDRNYSFLAIILTLAVLFPLIVRISRNIWINFFVDFDENKAK</sequence>
<dbReference type="InterPro" id="IPR009325">
    <property type="entry name" value="DUF983"/>
</dbReference>
<proteinExistence type="predicted"/>
<evidence type="ECO:0000313" key="2">
    <source>
        <dbReference type="EMBL" id="OAD91737.1"/>
    </source>
</evidence>